<dbReference type="AlphaFoldDB" id="A0A5N4AKK0"/>
<evidence type="ECO:0000259" key="7">
    <source>
        <dbReference type="Pfam" id="PF00135"/>
    </source>
</evidence>
<proteinExistence type="inferred from homology"/>
<dbReference type="InterPro" id="IPR019819">
    <property type="entry name" value="Carboxylesterase_B_CS"/>
</dbReference>
<feature type="domain" description="Carboxylesterase type B" evidence="7">
    <location>
        <begin position="21"/>
        <end position="537"/>
    </location>
</feature>
<gene>
    <name evidence="8" type="ORF">PPYR_08796</name>
</gene>
<dbReference type="CDD" id="cd00312">
    <property type="entry name" value="Esterase_lipase"/>
    <property type="match status" value="1"/>
</dbReference>
<evidence type="ECO:0000256" key="1">
    <source>
        <dbReference type="ARBA" id="ARBA00005964"/>
    </source>
</evidence>
<dbReference type="Gene3D" id="3.40.50.1820">
    <property type="entry name" value="alpha/beta hydrolase"/>
    <property type="match status" value="1"/>
</dbReference>
<comment type="caution">
    <text evidence="8">The sequence shown here is derived from an EMBL/GenBank/DDBJ whole genome shotgun (WGS) entry which is preliminary data.</text>
</comment>
<organism evidence="8 9">
    <name type="scientific">Photinus pyralis</name>
    <name type="common">Common eastern firefly</name>
    <name type="synonym">Lampyris pyralis</name>
    <dbReference type="NCBI Taxonomy" id="7054"/>
    <lineage>
        <taxon>Eukaryota</taxon>
        <taxon>Metazoa</taxon>
        <taxon>Ecdysozoa</taxon>
        <taxon>Arthropoda</taxon>
        <taxon>Hexapoda</taxon>
        <taxon>Insecta</taxon>
        <taxon>Pterygota</taxon>
        <taxon>Neoptera</taxon>
        <taxon>Endopterygota</taxon>
        <taxon>Coleoptera</taxon>
        <taxon>Polyphaga</taxon>
        <taxon>Elateriformia</taxon>
        <taxon>Elateroidea</taxon>
        <taxon>Lampyridae</taxon>
        <taxon>Lampyrinae</taxon>
        <taxon>Photinus</taxon>
    </lineage>
</organism>
<evidence type="ECO:0000256" key="2">
    <source>
        <dbReference type="ARBA" id="ARBA00022487"/>
    </source>
</evidence>
<keyword evidence="5" id="KW-0325">Glycoprotein</keyword>
<dbReference type="InParanoid" id="A0A5N4AKK0"/>
<evidence type="ECO:0000256" key="6">
    <source>
        <dbReference type="RuleBase" id="RU361235"/>
    </source>
</evidence>
<dbReference type="Proteomes" id="UP000327044">
    <property type="component" value="Unassembled WGS sequence"/>
</dbReference>
<dbReference type="InterPro" id="IPR002018">
    <property type="entry name" value="CarbesteraseB"/>
</dbReference>
<evidence type="ECO:0000256" key="4">
    <source>
        <dbReference type="ARBA" id="ARBA00023157"/>
    </source>
</evidence>
<dbReference type="GO" id="GO:0052689">
    <property type="term" value="F:carboxylic ester hydrolase activity"/>
    <property type="evidence" value="ECO:0007669"/>
    <property type="project" value="UniProtKB-KW"/>
</dbReference>
<dbReference type="Pfam" id="PF00135">
    <property type="entry name" value="COesterase"/>
    <property type="match status" value="1"/>
</dbReference>
<evidence type="ECO:0000256" key="5">
    <source>
        <dbReference type="ARBA" id="ARBA00023180"/>
    </source>
</evidence>
<keyword evidence="9" id="KW-1185">Reference proteome</keyword>
<comment type="similarity">
    <text evidence="1 6">Belongs to the type-B carboxylesterase/lipase family.</text>
</comment>
<dbReference type="SUPFAM" id="SSF53474">
    <property type="entry name" value="alpha/beta-Hydrolases"/>
    <property type="match status" value="1"/>
</dbReference>
<dbReference type="OrthoDB" id="19653at2759"/>
<dbReference type="PROSITE" id="PS00122">
    <property type="entry name" value="CARBOXYLESTERASE_B_1"/>
    <property type="match status" value="1"/>
</dbReference>
<sequence>MLTTILFGCAIVICAASQSDLTIQIGPGTVKGKYDTTIKGGTFRSFTGIPYAEPPVGILRFKPPVPLKPWNGVLDATKPHQICPQMDVYFGNYTVAGNEDCLYLNVYAPVVTEKASFSVLFYIHGGGWMSGNANSELYGPQKLLEKEIVLVTTNYRLGALGFLSTGDSVVPGNNGLKDQSLALKWVKDNIKCFGGNPNKITVVGQSAGGASAHFLTLSPLSRDLVSGAILQSGTAFAPWAITLKPLVNAQRLASYLNCPSTSSEAIVECLSTKDSSDIVEQDKRFWEYSYDPMIPFKPVVERDHPGAFLTEDPAVIVQSRKNVPVPLMIGLTTEDGALKSATLHKDQRLIEMLNKDFDVIAPFLFGYDQATYNTSEVSERIRNFYFRGRKIDESNKAELTNVVTDSWFHVATDLAVRLHAENSNTAVYLYIFGYQGVVSFSTAFKDAADSYNYGTCHGDELLYLFTQTHSQGAKFTEADNRMMDIMVSIWTNFAKTGNPTPDDNELLTVKWHPVTSKSMEYYSIGKDGDLQMGENWEIKRLRFAREIKFNARWNRSKDEL</sequence>
<dbReference type="PANTHER" id="PTHR43142">
    <property type="entry name" value="CARBOXYLIC ESTER HYDROLASE"/>
    <property type="match status" value="1"/>
</dbReference>
<evidence type="ECO:0000256" key="3">
    <source>
        <dbReference type="ARBA" id="ARBA00022801"/>
    </source>
</evidence>
<keyword evidence="4" id="KW-1015">Disulfide bond</keyword>
<dbReference type="EMBL" id="VVIM01000006">
    <property type="protein sequence ID" value="KAB0797803.1"/>
    <property type="molecule type" value="Genomic_DNA"/>
</dbReference>
<evidence type="ECO:0000313" key="8">
    <source>
        <dbReference type="EMBL" id="KAB0797803.1"/>
    </source>
</evidence>
<dbReference type="InterPro" id="IPR019826">
    <property type="entry name" value="Carboxylesterase_B_AS"/>
</dbReference>
<dbReference type="PROSITE" id="PS00941">
    <property type="entry name" value="CARBOXYLESTERASE_B_2"/>
    <property type="match status" value="1"/>
</dbReference>
<dbReference type="EC" id="3.1.1.-" evidence="6"/>
<keyword evidence="6" id="KW-0732">Signal</keyword>
<keyword evidence="3 6" id="KW-0378">Hydrolase</keyword>
<accession>A0A5N4AKK0</accession>
<feature type="signal peptide" evidence="6">
    <location>
        <begin position="1"/>
        <end position="16"/>
    </location>
</feature>
<reference evidence="8 9" key="1">
    <citation type="journal article" date="2018" name="Elife">
        <title>Firefly genomes illuminate parallel origins of bioluminescence in beetles.</title>
        <authorList>
            <person name="Fallon T.R."/>
            <person name="Lower S.E."/>
            <person name="Chang C.H."/>
            <person name="Bessho-Uehara M."/>
            <person name="Martin G.J."/>
            <person name="Bewick A.J."/>
            <person name="Behringer M."/>
            <person name="Debat H.J."/>
            <person name="Wong I."/>
            <person name="Day J.C."/>
            <person name="Suvorov A."/>
            <person name="Silva C.J."/>
            <person name="Stanger-Hall K.F."/>
            <person name="Hall D.W."/>
            <person name="Schmitz R.J."/>
            <person name="Nelson D.R."/>
            <person name="Lewis S.M."/>
            <person name="Shigenobu S."/>
            <person name="Bybee S.M."/>
            <person name="Larracuente A.M."/>
            <person name="Oba Y."/>
            <person name="Weng J.K."/>
        </authorList>
    </citation>
    <scope>NUCLEOTIDE SEQUENCE [LARGE SCALE GENOMIC DNA]</scope>
    <source>
        <strain evidence="8">1611_PpyrPB1</strain>
        <tissue evidence="8">Whole body</tissue>
    </source>
</reference>
<dbReference type="InterPro" id="IPR029058">
    <property type="entry name" value="AB_hydrolase_fold"/>
</dbReference>
<name>A0A5N4AKK0_PHOPY</name>
<keyword evidence="2" id="KW-0719">Serine esterase</keyword>
<feature type="chain" id="PRO_5024480706" description="Carboxylic ester hydrolase" evidence="6">
    <location>
        <begin position="17"/>
        <end position="560"/>
    </location>
</feature>
<evidence type="ECO:0000313" key="9">
    <source>
        <dbReference type="Proteomes" id="UP000327044"/>
    </source>
</evidence>
<protein>
    <recommendedName>
        <fullName evidence="6">Carboxylic ester hydrolase</fullName>
        <ecNumber evidence="6">3.1.1.-</ecNumber>
    </recommendedName>
</protein>
<dbReference type="PANTHER" id="PTHR43142:SF1">
    <property type="entry name" value="CARBOXYLIC ESTER HYDROLASE"/>
    <property type="match status" value="1"/>
</dbReference>